<dbReference type="InterPro" id="IPR013087">
    <property type="entry name" value="Znf_C2H2_type"/>
</dbReference>
<dbReference type="SUPFAM" id="SSF57667">
    <property type="entry name" value="beta-beta-alpha zinc fingers"/>
    <property type="match status" value="1"/>
</dbReference>
<proteinExistence type="predicted"/>
<dbReference type="PROSITE" id="PS50157">
    <property type="entry name" value="ZINC_FINGER_C2H2_2"/>
    <property type="match status" value="2"/>
</dbReference>
<dbReference type="EMBL" id="HBUF01240174">
    <property type="protein sequence ID" value="CAG6676576.1"/>
    <property type="molecule type" value="Transcribed_RNA"/>
</dbReference>
<dbReference type="SMART" id="SM00355">
    <property type="entry name" value="ZnF_C2H2"/>
    <property type="match status" value="2"/>
</dbReference>
<keyword evidence="1" id="KW-0479">Metal-binding</keyword>
<evidence type="ECO:0000313" key="3">
    <source>
        <dbReference type="EMBL" id="CAG6676576.1"/>
    </source>
</evidence>
<organism evidence="3">
    <name type="scientific">Cacopsylla melanoneura</name>
    <dbReference type="NCBI Taxonomy" id="428564"/>
    <lineage>
        <taxon>Eukaryota</taxon>
        <taxon>Metazoa</taxon>
        <taxon>Ecdysozoa</taxon>
        <taxon>Arthropoda</taxon>
        <taxon>Hexapoda</taxon>
        <taxon>Insecta</taxon>
        <taxon>Pterygota</taxon>
        <taxon>Neoptera</taxon>
        <taxon>Paraneoptera</taxon>
        <taxon>Hemiptera</taxon>
        <taxon>Sternorrhyncha</taxon>
        <taxon>Psylloidea</taxon>
        <taxon>Psyllidae</taxon>
        <taxon>Psyllinae</taxon>
        <taxon>Cacopsylla</taxon>
    </lineage>
</organism>
<reference evidence="3" key="1">
    <citation type="submission" date="2021-05" db="EMBL/GenBank/DDBJ databases">
        <authorList>
            <person name="Alioto T."/>
            <person name="Alioto T."/>
            <person name="Gomez Garrido J."/>
        </authorList>
    </citation>
    <scope>NUCLEOTIDE SEQUENCE</scope>
</reference>
<keyword evidence="1" id="KW-0862">Zinc</keyword>
<dbReference type="Pfam" id="PF13909">
    <property type="entry name" value="zf-H2C2_5"/>
    <property type="match status" value="1"/>
</dbReference>
<dbReference type="GO" id="GO:0008270">
    <property type="term" value="F:zinc ion binding"/>
    <property type="evidence" value="ECO:0007669"/>
    <property type="project" value="UniProtKB-KW"/>
</dbReference>
<feature type="domain" description="C2H2-type" evidence="2">
    <location>
        <begin position="43"/>
        <end position="70"/>
    </location>
</feature>
<name>A0A8D8SXK9_9HEMI</name>
<evidence type="ECO:0000259" key="2">
    <source>
        <dbReference type="PROSITE" id="PS50157"/>
    </source>
</evidence>
<evidence type="ECO:0000256" key="1">
    <source>
        <dbReference type="PROSITE-ProRule" id="PRU00042"/>
    </source>
</evidence>
<feature type="domain" description="C2H2-type" evidence="2">
    <location>
        <begin position="71"/>
        <end position="99"/>
    </location>
</feature>
<protein>
    <submittedName>
        <fullName evidence="3">RE1-silencing transcription factor</fullName>
    </submittedName>
</protein>
<keyword evidence="1" id="KW-0863">Zinc-finger</keyword>
<dbReference type="Gene3D" id="3.30.160.60">
    <property type="entry name" value="Classic Zinc Finger"/>
    <property type="match status" value="2"/>
</dbReference>
<dbReference type="FunFam" id="3.30.160.60:FF:000604">
    <property type="entry name" value="Histone H4 transcription factor-like Protein"/>
    <property type="match status" value="1"/>
</dbReference>
<dbReference type="AlphaFoldDB" id="A0A8D8SXK9"/>
<sequence length="99" mass="11743">MSISESYECIHCQNFHSSNVDHLVEHGQTCLSVSRPNPFRYKFVCFACTYYTYLKSNMIRHIRSHFGDKPFKCQFCDYSSVENRSLKIHLRKKHSVTDE</sequence>
<dbReference type="InterPro" id="IPR036236">
    <property type="entry name" value="Znf_C2H2_sf"/>
</dbReference>
<accession>A0A8D8SXK9</accession>